<gene>
    <name evidence="1" type="ORF">PIB30_094910</name>
</gene>
<comment type="caution">
    <text evidence="1">The sequence shown here is derived from an EMBL/GenBank/DDBJ whole genome shotgun (WGS) entry which is preliminary data.</text>
</comment>
<protein>
    <submittedName>
        <fullName evidence="1">Uncharacterized protein</fullName>
    </submittedName>
</protein>
<keyword evidence="2" id="KW-1185">Reference proteome</keyword>
<evidence type="ECO:0000313" key="2">
    <source>
        <dbReference type="Proteomes" id="UP001341840"/>
    </source>
</evidence>
<organism evidence="1 2">
    <name type="scientific">Stylosanthes scabra</name>
    <dbReference type="NCBI Taxonomy" id="79078"/>
    <lineage>
        <taxon>Eukaryota</taxon>
        <taxon>Viridiplantae</taxon>
        <taxon>Streptophyta</taxon>
        <taxon>Embryophyta</taxon>
        <taxon>Tracheophyta</taxon>
        <taxon>Spermatophyta</taxon>
        <taxon>Magnoliopsida</taxon>
        <taxon>eudicotyledons</taxon>
        <taxon>Gunneridae</taxon>
        <taxon>Pentapetalae</taxon>
        <taxon>rosids</taxon>
        <taxon>fabids</taxon>
        <taxon>Fabales</taxon>
        <taxon>Fabaceae</taxon>
        <taxon>Papilionoideae</taxon>
        <taxon>50 kb inversion clade</taxon>
        <taxon>dalbergioids sensu lato</taxon>
        <taxon>Dalbergieae</taxon>
        <taxon>Pterocarpus clade</taxon>
        <taxon>Stylosanthes</taxon>
    </lineage>
</organism>
<name>A0ABU6QUW9_9FABA</name>
<dbReference type="Proteomes" id="UP001341840">
    <property type="component" value="Unassembled WGS sequence"/>
</dbReference>
<evidence type="ECO:0000313" key="1">
    <source>
        <dbReference type="EMBL" id="MED6115884.1"/>
    </source>
</evidence>
<sequence>MREWIEGIGKRERWDAENDNGEGLLYQGDLAAVRRDIRRTAPMVTVHRITRRT</sequence>
<proteinExistence type="predicted"/>
<reference evidence="1 2" key="1">
    <citation type="journal article" date="2023" name="Plants (Basel)">
        <title>Bridging the Gap: Combining Genomics and Transcriptomics Approaches to Understand Stylosanthes scabra, an Orphan Legume from the Brazilian Caatinga.</title>
        <authorList>
            <person name="Ferreira-Neto J.R.C."/>
            <person name="da Silva M.D."/>
            <person name="Binneck E."/>
            <person name="de Melo N.F."/>
            <person name="da Silva R.H."/>
            <person name="de Melo A.L.T.M."/>
            <person name="Pandolfi V."/>
            <person name="Bustamante F.O."/>
            <person name="Brasileiro-Vidal A.C."/>
            <person name="Benko-Iseppon A.M."/>
        </authorList>
    </citation>
    <scope>NUCLEOTIDE SEQUENCE [LARGE SCALE GENOMIC DNA]</scope>
    <source>
        <tissue evidence="1">Leaves</tissue>
    </source>
</reference>
<dbReference type="EMBL" id="JASCZI010002131">
    <property type="protein sequence ID" value="MED6115884.1"/>
    <property type="molecule type" value="Genomic_DNA"/>
</dbReference>
<accession>A0ABU6QUW9</accession>
<feature type="non-terminal residue" evidence="1">
    <location>
        <position position="53"/>
    </location>
</feature>